<keyword evidence="2 5" id="KW-0238">DNA-binding</keyword>
<name>A0A934UUK5_9MICO</name>
<dbReference type="PROSITE" id="PS00356">
    <property type="entry name" value="HTH_LACI_1"/>
    <property type="match status" value="1"/>
</dbReference>
<evidence type="ECO:0000256" key="2">
    <source>
        <dbReference type="ARBA" id="ARBA00023125"/>
    </source>
</evidence>
<dbReference type="GO" id="GO:0003700">
    <property type="term" value="F:DNA-binding transcription factor activity"/>
    <property type="evidence" value="ECO:0007669"/>
    <property type="project" value="TreeGrafter"/>
</dbReference>
<accession>A0A934UUK5</accession>
<dbReference type="SUPFAM" id="SSF47413">
    <property type="entry name" value="lambda repressor-like DNA-binding domains"/>
    <property type="match status" value="1"/>
</dbReference>
<keyword evidence="1" id="KW-0805">Transcription regulation</keyword>
<dbReference type="PANTHER" id="PTHR30146">
    <property type="entry name" value="LACI-RELATED TRANSCRIPTIONAL REPRESSOR"/>
    <property type="match status" value="1"/>
</dbReference>
<dbReference type="Gene3D" id="1.10.260.40">
    <property type="entry name" value="lambda repressor-like DNA-binding domains"/>
    <property type="match status" value="1"/>
</dbReference>
<evidence type="ECO:0000313" key="6">
    <source>
        <dbReference type="Proteomes" id="UP000608530"/>
    </source>
</evidence>
<comment type="caution">
    <text evidence="5">The sequence shown here is derived from an EMBL/GenBank/DDBJ whole genome shotgun (WGS) entry which is preliminary data.</text>
</comment>
<evidence type="ECO:0000256" key="1">
    <source>
        <dbReference type="ARBA" id="ARBA00023015"/>
    </source>
</evidence>
<dbReference type="AlphaFoldDB" id="A0A934UUK5"/>
<proteinExistence type="predicted"/>
<gene>
    <name evidence="5" type="ORF">JD276_05675</name>
</gene>
<reference evidence="5" key="1">
    <citation type="submission" date="2020-12" db="EMBL/GenBank/DDBJ databases">
        <title>Leucobacter sp. CAS1, isolated from Chromium sludge.</title>
        <authorList>
            <person name="Xu Z."/>
        </authorList>
    </citation>
    <scope>NUCLEOTIDE SEQUENCE</scope>
    <source>
        <strain evidence="5">CSA1</strain>
    </source>
</reference>
<dbReference type="PANTHER" id="PTHR30146:SF109">
    <property type="entry name" value="HTH-TYPE TRANSCRIPTIONAL REGULATOR GALS"/>
    <property type="match status" value="1"/>
</dbReference>
<protein>
    <submittedName>
        <fullName evidence="5">LacI family DNA-binding transcriptional regulator</fullName>
    </submittedName>
</protein>
<dbReference type="CDD" id="cd06267">
    <property type="entry name" value="PBP1_LacI_sugar_binding-like"/>
    <property type="match status" value="1"/>
</dbReference>
<evidence type="ECO:0000259" key="4">
    <source>
        <dbReference type="PROSITE" id="PS50932"/>
    </source>
</evidence>
<dbReference type="GO" id="GO:0000976">
    <property type="term" value="F:transcription cis-regulatory region binding"/>
    <property type="evidence" value="ECO:0007669"/>
    <property type="project" value="TreeGrafter"/>
</dbReference>
<feature type="domain" description="HTH lacI-type" evidence="4">
    <location>
        <begin position="13"/>
        <end position="67"/>
    </location>
</feature>
<dbReference type="InterPro" id="IPR000843">
    <property type="entry name" value="HTH_LacI"/>
</dbReference>
<dbReference type="InterPro" id="IPR028082">
    <property type="entry name" value="Peripla_BP_I"/>
</dbReference>
<dbReference type="RefSeq" id="WP_200114713.1">
    <property type="nucleotide sequence ID" value="NZ_JAEHOH010000006.1"/>
</dbReference>
<dbReference type="EMBL" id="JAEHOH010000006">
    <property type="protein sequence ID" value="MBK0418521.1"/>
    <property type="molecule type" value="Genomic_DNA"/>
</dbReference>
<dbReference type="Pfam" id="PF00532">
    <property type="entry name" value="Peripla_BP_1"/>
    <property type="match status" value="1"/>
</dbReference>
<keyword evidence="3" id="KW-0804">Transcription</keyword>
<dbReference type="InterPro" id="IPR001761">
    <property type="entry name" value="Peripla_BP/Lac1_sug-bd_dom"/>
</dbReference>
<dbReference type="SMART" id="SM00354">
    <property type="entry name" value="HTH_LACI"/>
    <property type="match status" value="1"/>
</dbReference>
<sequence length="348" mass="36686">MGDSAPAGKPRRPTITDVAKLAGVSIKTVSRVMNGVATVDPELADRVRVAVAELGYRPNYLASKLKSGESTQTIAMIAKNLSSEFTVAAVSGVETVAKRHTAHLITASTAESDSSEEDLALAAGLAQRRIDGLIVMPTGGDYRALQREIDAGIPVVFIDREPEGITGDIVAFDNAGGSRAAISALIAEGHERIALLFSTMAITTMRERRRGCGDALREAGFLLSQAPAVIGLMDRAAAARAVAHLLDAANPPTAIFCANAEIMVGAATEVMSRGAEVAVAGFGKSGFADLLPLPLTVVEADGFELGRAAATLLYKRIQRRQRPGPDPQRVILPVRLRRTEAVSRGTRR</sequence>
<evidence type="ECO:0000313" key="5">
    <source>
        <dbReference type="EMBL" id="MBK0418521.1"/>
    </source>
</evidence>
<evidence type="ECO:0000256" key="3">
    <source>
        <dbReference type="ARBA" id="ARBA00023163"/>
    </source>
</evidence>
<dbReference type="Proteomes" id="UP000608530">
    <property type="component" value="Unassembled WGS sequence"/>
</dbReference>
<dbReference type="InterPro" id="IPR010982">
    <property type="entry name" value="Lambda_DNA-bd_dom_sf"/>
</dbReference>
<dbReference type="Gene3D" id="3.40.50.2300">
    <property type="match status" value="2"/>
</dbReference>
<dbReference type="CDD" id="cd01392">
    <property type="entry name" value="HTH_LacI"/>
    <property type="match status" value="1"/>
</dbReference>
<keyword evidence="6" id="KW-1185">Reference proteome</keyword>
<dbReference type="PROSITE" id="PS50932">
    <property type="entry name" value="HTH_LACI_2"/>
    <property type="match status" value="1"/>
</dbReference>
<dbReference type="PRINTS" id="PR00036">
    <property type="entry name" value="HTHLACI"/>
</dbReference>
<organism evidence="5 6">
    <name type="scientific">Leucobacter chromiisoli</name>
    <dbReference type="NCBI Taxonomy" id="2796471"/>
    <lineage>
        <taxon>Bacteria</taxon>
        <taxon>Bacillati</taxon>
        <taxon>Actinomycetota</taxon>
        <taxon>Actinomycetes</taxon>
        <taxon>Micrococcales</taxon>
        <taxon>Microbacteriaceae</taxon>
        <taxon>Leucobacter</taxon>
    </lineage>
</organism>
<dbReference type="Pfam" id="PF00356">
    <property type="entry name" value="LacI"/>
    <property type="match status" value="1"/>
</dbReference>
<dbReference type="SUPFAM" id="SSF53822">
    <property type="entry name" value="Periplasmic binding protein-like I"/>
    <property type="match status" value="1"/>
</dbReference>